<accession>A2STW8</accession>
<sequence length="188" mass="22482">MMGSYMLTMDFLDKLRATKSIYLPSEEEKNKMKGDMFEIYVESLFDKRYFVTEEWTSDIYNKRNGSYVESNKNPDMVIRYNPTGERFAVECKYRSDFTYSEKIDDNCVKWSYPEQIYRYNEFQQIRQIPVFIVIGIGNGSDIRKKEIPEFMFCIPLSKAKYPEIFPSVLQQYERNPCSNFFWKSGILT</sequence>
<name>A2STW8_METLZ</name>
<dbReference type="KEGG" id="mla:Mlab_1612"/>
<evidence type="ECO:0000313" key="2">
    <source>
        <dbReference type="Proteomes" id="UP000000365"/>
    </source>
</evidence>
<dbReference type="HOGENOM" id="CLU_118412_0_0_2"/>
<dbReference type="EMBL" id="CP000559">
    <property type="protein sequence ID" value="ABN07774.1"/>
    <property type="molecule type" value="Genomic_DNA"/>
</dbReference>
<reference evidence="1 2" key="1">
    <citation type="journal article" date="2009" name="Stand. Genomic Sci.">
        <title>Complete genome sequence of Methanocorpusculum labreanum type strain Z.</title>
        <authorList>
            <person name="Anderson I.J."/>
            <person name="Sieprawska-Lupa M."/>
            <person name="Goltsman E."/>
            <person name="Lapidus A."/>
            <person name="Copeland A."/>
            <person name="Glavina Del Rio T."/>
            <person name="Tice H."/>
            <person name="Dalin E."/>
            <person name="Barry K."/>
            <person name="Pitluck S."/>
            <person name="Hauser L."/>
            <person name="Land M."/>
            <person name="Lucas S."/>
            <person name="Richardson P."/>
            <person name="Whitman W.B."/>
            <person name="Kyrpides N.C."/>
        </authorList>
    </citation>
    <scope>NUCLEOTIDE SEQUENCE [LARGE SCALE GENOMIC DNA]</scope>
    <source>
        <strain evidence="2">ATCC 43576 / DSM 4855 / Z</strain>
    </source>
</reference>
<dbReference type="AlphaFoldDB" id="A2STW8"/>
<dbReference type="Proteomes" id="UP000000365">
    <property type="component" value="Chromosome"/>
</dbReference>
<proteinExistence type="predicted"/>
<gene>
    <name evidence="1" type="ordered locus">Mlab_1612</name>
</gene>
<protein>
    <submittedName>
        <fullName evidence="1">Uncharacterized protein</fullName>
    </submittedName>
</protein>
<evidence type="ECO:0000313" key="1">
    <source>
        <dbReference type="EMBL" id="ABN07774.1"/>
    </source>
</evidence>
<dbReference type="eggNOG" id="arCOG03518">
    <property type="taxonomic scope" value="Archaea"/>
</dbReference>
<keyword evidence="2" id="KW-1185">Reference proteome</keyword>
<organism evidence="1 2">
    <name type="scientific">Methanocorpusculum labreanum (strain ATCC 43576 / DSM 4855 / Z)</name>
    <dbReference type="NCBI Taxonomy" id="410358"/>
    <lineage>
        <taxon>Archaea</taxon>
        <taxon>Methanobacteriati</taxon>
        <taxon>Methanobacteriota</taxon>
        <taxon>Stenosarchaea group</taxon>
        <taxon>Methanomicrobia</taxon>
        <taxon>Methanomicrobiales</taxon>
        <taxon>Methanocorpusculaceae</taxon>
        <taxon>Methanocorpusculum</taxon>
    </lineage>
</organism>